<feature type="transmembrane region" description="Helical" evidence="6">
    <location>
        <begin position="61"/>
        <end position="80"/>
    </location>
</feature>
<name>A0A327MAX0_9PROT</name>
<dbReference type="PANTHER" id="PTHR43124:SF3">
    <property type="entry name" value="CHLORAMPHENICOL EFFLUX PUMP RV0191"/>
    <property type="match status" value="1"/>
</dbReference>
<dbReference type="PROSITE" id="PS50850">
    <property type="entry name" value="MFS"/>
    <property type="match status" value="1"/>
</dbReference>
<dbReference type="GO" id="GO:0022857">
    <property type="term" value="F:transmembrane transporter activity"/>
    <property type="evidence" value="ECO:0007669"/>
    <property type="project" value="InterPro"/>
</dbReference>
<evidence type="ECO:0000313" key="8">
    <source>
        <dbReference type="EMBL" id="RAI59615.1"/>
    </source>
</evidence>
<comment type="subcellular location">
    <subcellularLocation>
        <location evidence="1">Cell membrane</location>
        <topology evidence="1">Multi-pass membrane protein</topology>
    </subcellularLocation>
</comment>
<dbReference type="PANTHER" id="PTHR43124">
    <property type="entry name" value="PURINE EFFLUX PUMP PBUE"/>
    <property type="match status" value="1"/>
</dbReference>
<dbReference type="Pfam" id="PF07690">
    <property type="entry name" value="MFS_1"/>
    <property type="match status" value="1"/>
</dbReference>
<feature type="transmembrane region" description="Helical" evidence="6">
    <location>
        <begin position="316"/>
        <end position="339"/>
    </location>
</feature>
<evidence type="ECO:0000256" key="6">
    <source>
        <dbReference type="SAM" id="Phobius"/>
    </source>
</evidence>
<evidence type="ECO:0000256" key="4">
    <source>
        <dbReference type="ARBA" id="ARBA00022989"/>
    </source>
</evidence>
<protein>
    <recommendedName>
        <fullName evidence="7">Major facilitator superfamily (MFS) profile domain-containing protein</fullName>
    </recommendedName>
</protein>
<dbReference type="InterPro" id="IPR050189">
    <property type="entry name" value="MFS_Efflux_Transporters"/>
</dbReference>
<keyword evidence="5 6" id="KW-0472">Membrane</keyword>
<feature type="transmembrane region" description="Helical" evidence="6">
    <location>
        <begin position="351"/>
        <end position="372"/>
    </location>
</feature>
<dbReference type="OrthoDB" id="9788453at2"/>
<sequence length="401" mass="40281">MSSVLTAAPATPASATEPVPRMPWALLAAACLGMFAASSSGTTRAPFLIAMAGDLGTSLPLIANLMALTSIAWGAASLCAGAGSDRWGRRPFLVGGPVALALCMAGVSTAESYLGAALWATLAGACAGAFTGVLMAEASARTVDRQRGRALGWVMAGQSLTLLVGVPLAAAIGSLVGWRGVNLCVAALALLAALGLFLTTLRPVDGPRAAGRPAPRLSAALSPRVLNLLAMGVAERICYGLTAVYFATFLQSTYGLGLGQVALPLALFALGNIVGTVLGGQLADRLGNRMRTFAIAMAGSAVVALALFGWTPALEASVALGFAYVLVNAIARPSLMAALANVPDEVRGTVLGLNVTSASFGWLGAASLGGWMMAEFGFAGFGPLAAGVALFGAALAVFGRR</sequence>
<feature type="transmembrane region" description="Helical" evidence="6">
    <location>
        <begin position="225"/>
        <end position="249"/>
    </location>
</feature>
<dbReference type="SUPFAM" id="SSF103473">
    <property type="entry name" value="MFS general substrate transporter"/>
    <property type="match status" value="1"/>
</dbReference>
<feature type="transmembrane region" description="Helical" evidence="6">
    <location>
        <begin position="92"/>
        <end position="110"/>
    </location>
</feature>
<dbReference type="InterPro" id="IPR036259">
    <property type="entry name" value="MFS_trans_sf"/>
</dbReference>
<feature type="transmembrane region" description="Helical" evidence="6">
    <location>
        <begin position="180"/>
        <end position="204"/>
    </location>
</feature>
<accession>A0A327MAX0</accession>
<proteinExistence type="predicted"/>
<dbReference type="Gene3D" id="1.20.1250.20">
    <property type="entry name" value="MFS general substrate transporter like domains"/>
    <property type="match status" value="2"/>
</dbReference>
<keyword evidence="2" id="KW-1003">Cell membrane</keyword>
<evidence type="ECO:0000256" key="5">
    <source>
        <dbReference type="ARBA" id="ARBA00023136"/>
    </source>
</evidence>
<feature type="transmembrane region" description="Helical" evidence="6">
    <location>
        <begin position="261"/>
        <end position="280"/>
    </location>
</feature>
<evidence type="ECO:0000256" key="2">
    <source>
        <dbReference type="ARBA" id="ARBA00022475"/>
    </source>
</evidence>
<dbReference type="InterPro" id="IPR020846">
    <property type="entry name" value="MFS_dom"/>
</dbReference>
<feature type="domain" description="Major facilitator superfamily (MFS) profile" evidence="7">
    <location>
        <begin position="26"/>
        <end position="401"/>
    </location>
</feature>
<dbReference type="GO" id="GO:0005886">
    <property type="term" value="C:plasma membrane"/>
    <property type="evidence" value="ECO:0007669"/>
    <property type="project" value="UniProtKB-SubCell"/>
</dbReference>
<keyword evidence="9" id="KW-1185">Reference proteome</keyword>
<gene>
    <name evidence="8" type="ORF">DOO78_08460</name>
</gene>
<dbReference type="PROSITE" id="PS00216">
    <property type="entry name" value="SUGAR_TRANSPORT_1"/>
    <property type="match status" value="1"/>
</dbReference>
<feature type="transmembrane region" description="Helical" evidence="6">
    <location>
        <begin position="150"/>
        <end position="174"/>
    </location>
</feature>
<feature type="transmembrane region" description="Helical" evidence="6">
    <location>
        <begin position="292"/>
        <end position="310"/>
    </location>
</feature>
<dbReference type="InterPro" id="IPR011701">
    <property type="entry name" value="MFS"/>
</dbReference>
<dbReference type="AlphaFoldDB" id="A0A327MAX0"/>
<dbReference type="EMBL" id="QLIX01000004">
    <property type="protein sequence ID" value="RAI59615.1"/>
    <property type="molecule type" value="Genomic_DNA"/>
</dbReference>
<dbReference type="InterPro" id="IPR005829">
    <property type="entry name" value="Sugar_transporter_CS"/>
</dbReference>
<reference evidence="9" key="1">
    <citation type="submission" date="2018-06" db="EMBL/GenBank/DDBJ databases">
        <authorList>
            <person name="Khan S.A."/>
        </authorList>
    </citation>
    <scope>NUCLEOTIDE SEQUENCE [LARGE SCALE GENOMIC DNA]</scope>
    <source>
        <strain evidence="9">DB-1506</strain>
    </source>
</reference>
<dbReference type="Proteomes" id="UP000249065">
    <property type="component" value="Unassembled WGS sequence"/>
</dbReference>
<keyword evidence="3 6" id="KW-0812">Transmembrane</keyword>
<keyword evidence="4 6" id="KW-1133">Transmembrane helix</keyword>
<organism evidence="8 9">
    <name type="scientific">Roseicella frigidaeris</name>
    <dbReference type="NCBI Taxonomy" id="2230885"/>
    <lineage>
        <taxon>Bacteria</taxon>
        <taxon>Pseudomonadati</taxon>
        <taxon>Pseudomonadota</taxon>
        <taxon>Alphaproteobacteria</taxon>
        <taxon>Acetobacterales</taxon>
        <taxon>Roseomonadaceae</taxon>
        <taxon>Roseicella</taxon>
    </lineage>
</organism>
<evidence type="ECO:0000313" key="9">
    <source>
        <dbReference type="Proteomes" id="UP000249065"/>
    </source>
</evidence>
<evidence type="ECO:0000259" key="7">
    <source>
        <dbReference type="PROSITE" id="PS50850"/>
    </source>
</evidence>
<feature type="transmembrane region" description="Helical" evidence="6">
    <location>
        <begin position="116"/>
        <end position="138"/>
    </location>
</feature>
<evidence type="ECO:0000256" key="1">
    <source>
        <dbReference type="ARBA" id="ARBA00004651"/>
    </source>
</evidence>
<evidence type="ECO:0000256" key="3">
    <source>
        <dbReference type="ARBA" id="ARBA00022692"/>
    </source>
</evidence>
<feature type="transmembrane region" description="Helical" evidence="6">
    <location>
        <begin position="378"/>
        <end position="398"/>
    </location>
</feature>
<comment type="caution">
    <text evidence="8">The sequence shown here is derived from an EMBL/GenBank/DDBJ whole genome shotgun (WGS) entry which is preliminary data.</text>
</comment>